<proteinExistence type="predicted"/>
<comment type="caution">
    <text evidence="1">The sequence shown here is derived from an EMBL/GenBank/DDBJ whole genome shotgun (WGS) entry which is preliminary data.</text>
</comment>
<gene>
    <name evidence="1" type="ORF">Plec18167_002831</name>
</gene>
<evidence type="ECO:0000313" key="2">
    <source>
        <dbReference type="Proteomes" id="UP001583193"/>
    </source>
</evidence>
<name>A0ABR3Y2B1_9EURO</name>
<evidence type="ECO:0000313" key="1">
    <source>
        <dbReference type="EMBL" id="KAL1882415.1"/>
    </source>
</evidence>
<dbReference type="Proteomes" id="UP001583193">
    <property type="component" value="Unassembled WGS sequence"/>
</dbReference>
<organism evidence="1 2">
    <name type="scientific">Paecilomyces lecythidis</name>
    <dbReference type="NCBI Taxonomy" id="3004212"/>
    <lineage>
        <taxon>Eukaryota</taxon>
        <taxon>Fungi</taxon>
        <taxon>Dikarya</taxon>
        <taxon>Ascomycota</taxon>
        <taxon>Pezizomycotina</taxon>
        <taxon>Eurotiomycetes</taxon>
        <taxon>Eurotiomycetidae</taxon>
        <taxon>Eurotiales</taxon>
        <taxon>Thermoascaceae</taxon>
        <taxon>Paecilomyces</taxon>
    </lineage>
</organism>
<reference evidence="1 2" key="1">
    <citation type="journal article" date="2024" name="IMA Fungus">
        <title>IMA Genome - F19 : A genome assembly and annotation guide to empower mycologists, including annotated draft genome sequences of Ceratocystis pirilliformis, Diaporthe australafricana, Fusarium ophioides, Paecilomyces lecythidis, and Sporothrix stenoceras.</title>
        <authorList>
            <person name="Aylward J."/>
            <person name="Wilson A.M."/>
            <person name="Visagie C.M."/>
            <person name="Spraker J."/>
            <person name="Barnes I."/>
            <person name="Buitendag C."/>
            <person name="Ceriani C."/>
            <person name="Del Mar Angel L."/>
            <person name="du Plessis D."/>
            <person name="Fuchs T."/>
            <person name="Gasser K."/>
            <person name="Kramer D."/>
            <person name="Li W."/>
            <person name="Munsamy K."/>
            <person name="Piso A."/>
            <person name="Price J.L."/>
            <person name="Sonnekus B."/>
            <person name="Thomas C."/>
            <person name="van der Nest A."/>
            <person name="van Dijk A."/>
            <person name="van Heerden A."/>
            <person name="van Vuuren N."/>
            <person name="Yilmaz N."/>
            <person name="Duong T.A."/>
            <person name="van der Merwe N.A."/>
            <person name="Wingfield M.J."/>
            <person name="Wingfield B.D."/>
        </authorList>
    </citation>
    <scope>NUCLEOTIDE SEQUENCE [LARGE SCALE GENOMIC DNA]</scope>
    <source>
        <strain evidence="1 2">CMW 18167</strain>
    </source>
</reference>
<sequence length="105" mass="12405">MHTTPESGEYEGLISAGGRYYFTNEMTSSIYEIIKPTTLDQILKKISDKKEWSISMRELEQVETQEDLDRAKENEKRDRAFMEKMQSPEYRDSVLKMDWAKKGEK</sequence>
<protein>
    <submittedName>
        <fullName evidence="1">Uncharacterized protein</fullName>
    </submittedName>
</protein>
<dbReference type="EMBL" id="JAVDPF010000006">
    <property type="protein sequence ID" value="KAL1882415.1"/>
    <property type="molecule type" value="Genomic_DNA"/>
</dbReference>
<accession>A0ABR3Y2B1</accession>
<keyword evidence="2" id="KW-1185">Reference proteome</keyword>